<keyword evidence="2" id="KW-1133">Transmembrane helix</keyword>
<protein>
    <submittedName>
        <fullName evidence="3">Uncharacterized protein</fullName>
    </submittedName>
</protein>
<keyword evidence="2" id="KW-0812">Transmembrane</keyword>
<evidence type="ECO:0000256" key="1">
    <source>
        <dbReference type="SAM" id="MobiDB-lite"/>
    </source>
</evidence>
<feature type="transmembrane region" description="Helical" evidence="2">
    <location>
        <begin position="527"/>
        <end position="546"/>
    </location>
</feature>
<accession>A0A6A5W810</accession>
<feature type="region of interest" description="Disordered" evidence="1">
    <location>
        <begin position="1"/>
        <end position="24"/>
    </location>
</feature>
<evidence type="ECO:0000313" key="3">
    <source>
        <dbReference type="EMBL" id="KAF1998070.1"/>
    </source>
</evidence>
<keyword evidence="2" id="KW-0472">Membrane</keyword>
<name>A0A6A5W810_9PLEO</name>
<dbReference type="Proteomes" id="UP000799779">
    <property type="component" value="Unassembled WGS sequence"/>
</dbReference>
<dbReference type="AlphaFoldDB" id="A0A6A5W810"/>
<proteinExistence type="predicted"/>
<evidence type="ECO:0000256" key="2">
    <source>
        <dbReference type="SAM" id="Phobius"/>
    </source>
</evidence>
<dbReference type="OrthoDB" id="5428055at2759"/>
<evidence type="ECO:0000313" key="4">
    <source>
        <dbReference type="Proteomes" id="UP000799779"/>
    </source>
</evidence>
<dbReference type="EMBL" id="ML977607">
    <property type="protein sequence ID" value="KAF1998070.1"/>
    <property type="molecule type" value="Genomic_DNA"/>
</dbReference>
<reference evidence="3" key="1">
    <citation type="journal article" date="2020" name="Stud. Mycol.">
        <title>101 Dothideomycetes genomes: a test case for predicting lifestyles and emergence of pathogens.</title>
        <authorList>
            <person name="Haridas S."/>
            <person name="Albert R."/>
            <person name="Binder M."/>
            <person name="Bloem J."/>
            <person name="Labutti K."/>
            <person name="Salamov A."/>
            <person name="Andreopoulos B."/>
            <person name="Baker S."/>
            <person name="Barry K."/>
            <person name="Bills G."/>
            <person name="Bluhm B."/>
            <person name="Cannon C."/>
            <person name="Castanera R."/>
            <person name="Culley D."/>
            <person name="Daum C."/>
            <person name="Ezra D."/>
            <person name="Gonzalez J."/>
            <person name="Henrissat B."/>
            <person name="Kuo A."/>
            <person name="Liang C."/>
            <person name="Lipzen A."/>
            <person name="Lutzoni F."/>
            <person name="Magnuson J."/>
            <person name="Mondo S."/>
            <person name="Nolan M."/>
            <person name="Ohm R."/>
            <person name="Pangilinan J."/>
            <person name="Park H.-J."/>
            <person name="Ramirez L."/>
            <person name="Alfaro M."/>
            <person name="Sun H."/>
            <person name="Tritt A."/>
            <person name="Yoshinaga Y."/>
            <person name="Zwiers L.-H."/>
            <person name="Turgeon B."/>
            <person name="Goodwin S."/>
            <person name="Spatafora J."/>
            <person name="Crous P."/>
            <person name="Grigoriev I."/>
        </authorList>
    </citation>
    <scope>NUCLEOTIDE SEQUENCE</scope>
    <source>
        <strain evidence="3">CBS 123094</strain>
    </source>
</reference>
<sequence length="615" mass="70221">MDSLEGAPGDDFEGGWNPIFDTERNLNEDAPYGESLGILDPDGSSLSIFCQEYESPVPSFLAADIQRFCATSSPPHLSLSTGRRCKRARAWLDDREYSTGYARTYHNRLDDVQIQQCMTEKRFGKSYLPDADRRLVYVPDLDASFIAALSATASRHQVPTLKDAIWKHIALQTSICIEMPPLGYSVFSLEFHLPYLALREVHPFLKDDMDPPHSKPTRRWTDLSFLDIPPAPGKSCSIWGLHAASISFAMCGSDHTRWTGYAFVDTHFNNASDLEDTEDEEFEDELMQDPIASDGEGIEVDSNMPVWAPREYWLRNLDFRSKQVLQEWTFLARSVEVSVLKWEREHLTHTSTQTRTEIFHWLIPILRLLRQIRGCLSETVLAWKKFDTPSGDVRYLTDLRVRRATLHLHQIRATMRKLQCIEQTFAYLDDTCKEYKNTLETQMNLESNQINLESNRINYNSHGIALQNSHISLKNHNVSLEVRRVASANLRTAQEAFSINQFLLLVGIAVAYLGNQQEIFPFRKNQWSFFASALLMVLGLRVYVFISNLVGHLRWYKQLVERLARFLPPESTDGNDDLENMQNIATAYGTQIPIINGVYPVSSNPLSGSCVVEPP</sequence>
<keyword evidence="4" id="KW-1185">Reference proteome</keyword>
<gene>
    <name evidence="3" type="ORF">P154DRAFT_267602</name>
</gene>
<organism evidence="3 4">
    <name type="scientific">Amniculicola lignicola CBS 123094</name>
    <dbReference type="NCBI Taxonomy" id="1392246"/>
    <lineage>
        <taxon>Eukaryota</taxon>
        <taxon>Fungi</taxon>
        <taxon>Dikarya</taxon>
        <taxon>Ascomycota</taxon>
        <taxon>Pezizomycotina</taxon>
        <taxon>Dothideomycetes</taxon>
        <taxon>Pleosporomycetidae</taxon>
        <taxon>Pleosporales</taxon>
        <taxon>Amniculicolaceae</taxon>
        <taxon>Amniculicola</taxon>
    </lineage>
</organism>